<reference evidence="2 3" key="1">
    <citation type="submission" date="2019-03" db="EMBL/GenBank/DDBJ databases">
        <title>First draft genome of Liparis tanakae, snailfish: a comprehensive survey of snailfish specific genes.</title>
        <authorList>
            <person name="Kim W."/>
            <person name="Song I."/>
            <person name="Jeong J.-H."/>
            <person name="Kim D."/>
            <person name="Kim S."/>
            <person name="Ryu S."/>
            <person name="Song J.Y."/>
            <person name="Lee S.K."/>
        </authorList>
    </citation>
    <scope>NUCLEOTIDE SEQUENCE [LARGE SCALE GENOMIC DNA]</scope>
    <source>
        <tissue evidence="2">Muscle</tissue>
    </source>
</reference>
<evidence type="ECO:0000313" key="3">
    <source>
        <dbReference type="Proteomes" id="UP000314294"/>
    </source>
</evidence>
<keyword evidence="3" id="KW-1185">Reference proteome</keyword>
<feature type="region of interest" description="Disordered" evidence="1">
    <location>
        <begin position="36"/>
        <end position="62"/>
    </location>
</feature>
<protein>
    <submittedName>
        <fullName evidence="2">Uncharacterized protein</fullName>
    </submittedName>
</protein>
<sequence>METLTEPVFDPHRRQLTARESCSVVDRLDETALNEPTDWLAAHPRSSQPAAPRCGGGAGPLSSCRSAFSKAWLKEFWKLGTGTRSDPSLSPSLSAARGASSVSVAQDTIVPSLLQVI</sequence>
<dbReference type="AlphaFoldDB" id="A0A4Z2HYP2"/>
<dbReference type="EMBL" id="SRLO01000160">
    <property type="protein sequence ID" value="TNN70660.1"/>
    <property type="molecule type" value="Genomic_DNA"/>
</dbReference>
<accession>A0A4Z2HYP2</accession>
<feature type="compositionally biased region" description="Low complexity" evidence="1">
    <location>
        <begin position="84"/>
        <end position="104"/>
    </location>
</feature>
<gene>
    <name evidence="2" type="ORF">EYF80_019097</name>
</gene>
<dbReference type="Proteomes" id="UP000314294">
    <property type="component" value="Unassembled WGS sequence"/>
</dbReference>
<evidence type="ECO:0000313" key="2">
    <source>
        <dbReference type="EMBL" id="TNN70660.1"/>
    </source>
</evidence>
<organism evidence="2 3">
    <name type="scientific">Liparis tanakae</name>
    <name type="common">Tanaka's snailfish</name>
    <dbReference type="NCBI Taxonomy" id="230148"/>
    <lineage>
        <taxon>Eukaryota</taxon>
        <taxon>Metazoa</taxon>
        <taxon>Chordata</taxon>
        <taxon>Craniata</taxon>
        <taxon>Vertebrata</taxon>
        <taxon>Euteleostomi</taxon>
        <taxon>Actinopterygii</taxon>
        <taxon>Neopterygii</taxon>
        <taxon>Teleostei</taxon>
        <taxon>Neoteleostei</taxon>
        <taxon>Acanthomorphata</taxon>
        <taxon>Eupercaria</taxon>
        <taxon>Perciformes</taxon>
        <taxon>Cottioidei</taxon>
        <taxon>Cottales</taxon>
        <taxon>Liparidae</taxon>
        <taxon>Liparis</taxon>
    </lineage>
</organism>
<evidence type="ECO:0000256" key="1">
    <source>
        <dbReference type="SAM" id="MobiDB-lite"/>
    </source>
</evidence>
<proteinExistence type="predicted"/>
<feature type="region of interest" description="Disordered" evidence="1">
    <location>
        <begin position="81"/>
        <end position="104"/>
    </location>
</feature>
<comment type="caution">
    <text evidence="2">The sequence shown here is derived from an EMBL/GenBank/DDBJ whole genome shotgun (WGS) entry which is preliminary data.</text>
</comment>
<name>A0A4Z2HYP2_9TELE</name>